<gene>
    <name evidence="2" type="primary">PHF1_5</name>
    <name evidence="2" type="ORF">CK203_048954</name>
</gene>
<evidence type="ECO:0000313" key="2">
    <source>
        <dbReference type="EMBL" id="RVW76188.1"/>
    </source>
</evidence>
<reference evidence="2 3" key="1">
    <citation type="journal article" date="2018" name="PLoS Genet.">
        <title>Population sequencing reveals clonal diversity and ancestral inbreeding in the grapevine cultivar Chardonnay.</title>
        <authorList>
            <person name="Roach M.J."/>
            <person name="Johnson D.L."/>
            <person name="Bohlmann J."/>
            <person name="van Vuuren H.J."/>
            <person name="Jones S.J."/>
            <person name="Pretorius I.S."/>
            <person name="Schmidt S.A."/>
            <person name="Borneman A.R."/>
        </authorList>
    </citation>
    <scope>NUCLEOTIDE SEQUENCE [LARGE SCALE GENOMIC DNA]</scope>
    <source>
        <strain evidence="3">cv. Chardonnay</strain>
        <tissue evidence="2">Leaf</tissue>
    </source>
</reference>
<dbReference type="EMBL" id="QGNW01000333">
    <property type="protein sequence ID" value="RVW76188.1"/>
    <property type="molecule type" value="Genomic_DNA"/>
</dbReference>
<accession>A0A438GVH0</accession>
<organism evidence="2 3">
    <name type="scientific">Vitis vinifera</name>
    <name type="common">Grape</name>
    <dbReference type="NCBI Taxonomy" id="29760"/>
    <lineage>
        <taxon>Eukaryota</taxon>
        <taxon>Viridiplantae</taxon>
        <taxon>Streptophyta</taxon>
        <taxon>Embryophyta</taxon>
        <taxon>Tracheophyta</taxon>
        <taxon>Spermatophyta</taxon>
        <taxon>Magnoliopsida</taxon>
        <taxon>eudicotyledons</taxon>
        <taxon>Gunneridae</taxon>
        <taxon>Pentapetalae</taxon>
        <taxon>rosids</taxon>
        <taxon>Vitales</taxon>
        <taxon>Vitaceae</taxon>
        <taxon>Viteae</taxon>
        <taxon>Vitis</taxon>
    </lineage>
</organism>
<comment type="caution">
    <text evidence="2">The sequence shown here is derived from an EMBL/GenBank/DDBJ whole genome shotgun (WGS) entry which is preliminary data.</text>
</comment>
<feature type="compositionally biased region" description="Polar residues" evidence="1">
    <location>
        <begin position="112"/>
        <end position="121"/>
    </location>
</feature>
<dbReference type="AlphaFoldDB" id="A0A438GVH0"/>
<evidence type="ECO:0000256" key="1">
    <source>
        <dbReference type="SAM" id="MobiDB-lite"/>
    </source>
</evidence>
<protein>
    <submittedName>
        <fullName evidence="2">SEC12-like protein 1</fullName>
    </submittedName>
</protein>
<sequence length="129" mass="14486">MEICHWSKRLHLGTCIAALEFCPRERAFIASVDLRRLKVIRVVLTTSVEWGAVVTKLNVAADWKDLYAASGTFPGLSCCILHILRELRLILELPPWRNQPAKPFTKSILGDPQSSDDQNTWGAFGPLDL</sequence>
<feature type="region of interest" description="Disordered" evidence="1">
    <location>
        <begin position="104"/>
        <end position="129"/>
    </location>
</feature>
<evidence type="ECO:0000313" key="3">
    <source>
        <dbReference type="Proteomes" id="UP000288805"/>
    </source>
</evidence>
<proteinExistence type="predicted"/>
<dbReference type="Proteomes" id="UP000288805">
    <property type="component" value="Unassembled WGS sequence"/>
</dbReference>
<name>A0A438GVH0_VITVI</name>